<comment type="similarity">
    <text evidence="1">Belongs to the leprecan family.</text>
</comment>
<evidence type="ECO:0000256" key="1">
    <source>
        <dbReference type="ARBA" id="ARBA00006487"/>
    </source>
</evidence>
<dbReference type="Proteomes" id="UP000265140">
    <property type="component" value="Chromosome 5"/>
</dbReference>
<dbReference type="InterPro" id="IPR011990">
    <property type="entry name" value="TPR-like_helical_dom_sf"/>
</dbReference>
<reference evidence="5" key="2">
    <citation type="submission" date="2025-08" db="UniProtKB">
        <authorList>
            <consortium name="Ensembl"/>
        </authorList>
    </citation>
    <scope>IDENTIFICATION</scope>
</reference>
<name>A0A6Q2XFJ1_ESOLU</name>
<keyword evidence="2" id="KW-0732">Signal</keyword>
<dbReference type="Ensembl" id="ENSELUT00000085059.2">
    <property type="protein sequence ID" value="ENSELUP00000052734.2"/>
    <property type="gene ID" value="ENSELUG00000026811.2"/>
</dbReference>
<gene>
    <name evidence="5" type="primary">P3H4</name>
</gene>
<accession>A0A6Q2XFJ1</accession>
<evidence type="ECO:0000256" key="2">
    <source>
        <dbReference type="ARBA" id="ARBA00022729"/>
    </source>
</evidence>
<evidence type="ECO:0000313" key="5">
    <source>
        <dbReference type="Ensembl" id="ENSELUP00000052734.2"/>
    </source>
</evidence>
<evidence type="ECO:0000313" key="6">
    <source>
        <dbReference type="Proteomes" id="UP000265140"/>
    </source>
</evidence>
<dbReference type="GO" id="GO:0030199">
    <property type="term" value="P:collagen fibril organization"/>
    <property type="evidence" value="ECO:0007669"/>
    <property type="project" value="TreeGrafter"/>
</dbReference>
<proteinExistence type="inferred from homology"/>
<dbReference type="PANTHER" id="PTHR13986:SF4">
    <property type="entry name" value="ENDOPLASMIC RETICULUM PROTEIN SC65"/>
    <property type="match status" value="1"/>
</dbReference>
<reference evidence="5" key="1">
    <citation type="submission" date="2020-02" db="EMBL/GenBank/DDBJ databases">
        <title>Esox lucius (northern pike) genome, fEsoLuc1, primary haplotype.</title>
        <authorList>
            <person name="Myers G."/>
            <person name="Karagic N."/>
            <person name="Meyer A."/>
            <person name="Pippel M."/>
            <person name="Reichard M."/>
            <person name="Winkler S."/>
            <person name="Tracey A."/>
            <person name="Sims Y."/>
            <person name="Howe K."/>
            <person name="Rhie A."/>
            <person name="Formenti G."/>
            <person name="Durbin R."/>
            <person name="Fedrigo O."/>
            <person name="Jarvis E.D."/>
        </authorList>
    </citation>
    <scope>NUCLEOTIDE SEQUENCE [LARGE SCALE GENOMIC DNA]</scope>
</reference>
<dbReference type="Gene3D" id="1.25.40.10">
    <property type="entry name" value="Tetratricopeptide repeat domain"/>
    <property type="match status" value="1"/>
</dbReference>
<dbReference type="PANTHER" id="PTHR13986">
    <property type="entry name" value="PROTEIN LYSINE HYDROXYLATION COMPLEX COMPONENT"/>
    <property type="match status" value="1"/>
</dbReference>
<organism evidence="5 6">
    <name type="scientific">Esox lucius</name>
    <name type="common">Northern pike</name>
    <dbReference type="NCBI Taxonomy" id="8010"/>
    <lineage>
        <taxon>Eukaryota</taxon>
        <taxon>Metazoa</taxon>
        <taxon>Chordata</taxon>
        <taxon>Craniata</taxon>
        <taxon>Vertebrata</taxon>
        <taxon>Euteleostomi</taxon>
        <taxon>Actinopterygii</taxon>
        <taxon>Neopterygii</taxon>
        <taxon>Teleostei</taxon>
        <taxon>Protacanthopterygii</taxon>
        <taxon>Esociformes</taxon>
        <taxon>Esocidae</taxon>
        <taxon>Esox</taxon>
    </lineage>
</organism>
<dbReference type="InterPro" id="IPR056585">
    <property type="entry name" value="Leprecan_dom"/>
</dbReference>
<reference evidence="5" key="3">
    <citation type="submission" date="2025-09" db="UniProtKB">
        <authorList>
            <consortium name="Ensembl"/>
        </authorList>
    </citation>
    <scope>IDENTIFICATION</scope>
</reference>
<dbReference type="Pfam" id="PF23557">
    <property type="entry name" value="TPR_leprecan"/>
    <property type="match status" value="2"/>
</dbReference>
<feature type="domain" description="Leprecan-like alpha-helical" evidence="4">
    <location>
        <begin position="149"/>
        <end position="281"/>
    </location>
</feature>
<keyword evidence="6" id="KW-1185">Reference proteome</keyword>
<dbReference type="InterPro" id="IPR052284">
    <property type="entry name" value="Collagen_mod_leprecan"/>
</dbReference>
<dbReference type="GO" id="GO:0005518">
    <property type="term" value="F:collagen binding"/>
    <property type="evidence" value="ECO:0007669"/>
    <property type="project" value="TreeGrafter"/>
</dbReference>
<dbReference type="AlphaFoldDB" id="A0A6Q2XFJ1"/>
<dbReference type="GeneTree" id="ENSGT00940000153814"/>
<feature type="domain" description="Leprecan-like alpha-helical" evidence="4">
    <location>
        <begin position="27"/>
        <end position="76"/>
    </location>
</feature>
<sequence>MCFIASVVVAQYDNYDFQNIPQEELMPIQSAYGQALEYYAADNWKECIRYMELSLRLHRLLKDSVKYCIRHCNASHEQLRDHVFWRLAHFPALSLPYPTKEIIYDFENRSPYSYMHFAYVQEKSQPNRASLGCGGTGASCPGCASHKSPSTVSFLKAVTLFNSRDLHSSISDMEHALSQYLHQYHLCLAGCQWVCDTKDLYPTLEDAYVDVLKCQVKCEENLMPSVGGYFVEKLIATIYHYLQFAYYKLNDSRSAAPCASSYVLFDPEDEVMRQNMLYYRAYQEQWGLDDHSFIPRQEALNYYNQISTLKKDAGICRELQSEVR</sequence>
<dbReference type="GO" id="GO:0005783">
    <property type="term" value="C:endoplasmic reticulum"/>
    <property type="evidence" value="ECO:0007669"/>
    <property type="project" value="TreeGrafter"/>
</dbReference>
<dbReference type="OMA" id="ASHEQCR"/>
<keyword evidence="3" id="KW-0325">Glycoprotein</keyword>
<evidence type="ECO:0000256" key="3">
    <source>
        <dbReference type="ARBA" id="ARBA00023180"/>
    </source>
</evidence>
<protein>
    <recommendedName>
        <fullName evidence="4">Leprecan-like alpha-helical domain-containing protein</fullName>
    </recommendedName>
</protein>
<evidence type="ECO:0000259" key="4">
    <source>
        <dbReference type="Pfam" id="PF23557"/>
    </source>
</evidence>